<feature type="region of interest" description="Disordered" evidence="4">
    <location>
        <begin position="667"/>
        <end position="723"/>
    </location>
</feature>
<protein>
    <recommendedName>
        <fullName evidence="5">Protein kinase domain-containing protein</fullName>
    </recommendedName>
</protein>
<feature type="region of interest" description="Disordered" evidence="4">
    <location>
        <begin position="315"/>
        <end position="353"/>
    </location>
</feature>
<evidence type="ECO:0000256" key="2">
    <source>
        <dbReference type="ARBA" id="ARBA00022840"/>
    </source>
</evidence>
<reference evidence="6" key="1">
    <citation type="submission" date="2020-11" db="EMBL/GenBank/DDBJ databases">
        <authorList>
            <person name="Koelle M."/>
            <person name="Horta M.A.C."/>
            <person name="Nowrousian M."/>
            <person name="Ohm R.A."/>
            <person name="Benz P."/>
            <person name="Pilgard A."/>
        </authorList>
    </citation>
    <scope>NUCLEOTIDE SEQUENCE</scope>
    <source>
        <strain evidence="6">FPRL280</strain>
    </source>
</reference>
<comment type="caution">
    <text evidence="6">The sequence shown here is derived from an EMBL/GenBank/DDBJ whole genome shotgun (WGS) entry which is preliminary data.</text>
</comment>
<dbReference type="PANTHER" id="PTHR24348">
    <property type="entry name" value="SERINE/THREONINE-PROTEIN KINASE UNC-51-RELATED"/>
    <property type="match status" value="1"/>
</dbReference>
<dbReference type="Proteomes" id="UP000639403">
    <property type="component" value="Unassembled WGS sequence"/>
</dbReference>
<dbReference type="SUPFAM" id="SSF56112">
    <property type="entry name" value="Protein kinase-like (PK-like)"/>
    <property type="match status" value="1"/>
</dbReference>
<feature type="compositionally biased region" description="Low complexity" evidence="4">
    <location>
        <begin position="322"/>
        <end position="339"/>
    </location>
</feature>
<dbReference type="GO" id="GO:0005524">
    <property type="term" value="F:ATP binding"/>
    <property type="evidence" value="ECO:0007669"/>
    <property type="project" value="UniProtKB-UniRule"/>
</dbReference>
<evidence type="ECO:0000256" key="3">
    <source>
        <dbReference type="PROSITE-ProRule" id="PRU10141"/>
    </source>
</evidence>
<dbReference type="EMBL" id="JADOXO010000276">
    <property type="protein sequence ID" value="KAF9807416.1"/>
    <property type="molecule type" value="Genomic_DNA"/>
</dbReference>
<feature type="region of interest" description="Disordered" evidence="4">
    <location>
        <begin position="527"/>
        <end position="554"/>
    </location>
</feature>
<dbReference type="Pfam" id="PF00069">
    <property type="entry name" value="Pkinase"/>
    <property type="match status" value="1"/>
</dbReference>
<evidence type="ECO:0000313" key="7">
    <source>
        <dbReference type="Proteomes" id="UP000639403"/>
    </source>
</evidence>
<name>A0A8H7NWV4_9APHY</name>
<dbReference type="InterPro" id="IPR000719">
    <property type="entry name" value="Prot_kinase_dom"/>
</dbReference>
<dbReference type="InterPro" id="IPR017441">
    <property type="entry name" value="Protein_kinase_ATP_BS"/>
</dbReference>
<feature type="binding site" evidence="3">
    <location>
        <position position="56"/>
    </location>
    <ligand>
        <name>ATP</name>
        <dbReference type="ChEBI" id="CHEBI:30616"/>
    </ligand>
</feature>
<evidence type="ECO:0000259" key="5">
    <source>
        <dbReference type="PROSITE" id="PS50011"/>
    </source>
</evidence>
<dbReference type="AlphaFoldDB" id="A0A8H7NWV4"/>
<gene>
    <name evidence="6" type="ORF">IEO21_08223</name>
</gene>
<keyword evidence="2 3" id="KW-0067">ATP-binding</keyword>
<dbReference type="PROSITE" id="PS00108">
    <property type="entry name" value="PROTEIN_KINASE_ST"/>
    <property type="match status" value="1"/>
</dbReference>
<dbReference type="SMART" id="SM00220">
    <property type="entry name" value="S_TKc"/>
    <property type="match status" value="1"/>
</dbReference>
<evidence type="ECO:0000313" key="6">
    <source>
        <dbReference type="EMBL" id="KAF9807416.1"/>
    </source>
</evidence>
<dbReference type="PANTHER" id="PTHR24348:SF68">
    <property type="entry name" value="SERINE_THREONINE-PROTEIN KINASE ATG1C"/>
    <property type="match status" value="1"/>
</dbReference>
<accession>A0A8H7NWV4</accession>
<feature type="compositionally biased region" description="Polar residues" evidence="4">
    <location>
        <begin position="667"/>
        <end position="679"/>
    </location>
</feature>
<reference evidence="6" key="2">
    <citation type="journal article" name="Front. Microbiol.">
        <title>Degradative Capacity of Two Strains of Rhodonia placenta: From Phenotype to Genotype.</title>
        <authorList>
            <person name="Kolle M."/>
            <person name="Horta M.A.C."/>
            <person name="Nowrousian M."/>
            <person name="Ohm R.A."/>
            <person name="Benz J.P."/>
            <person name="Pilgard A."/>
        </authorList>
    </citation>
    <scope>NUCLEOTIDE SEQUENCE</scope>
    <source>
        <strain evidence="6">FPRL280</strain>
    </source>
</reference>
<evidence type="ECO:0000256" key="4">
    <source>
        <dbReference type="SAM" id="MobiDB-lite"/>
    </source>
</evidence>
<evidence type="ECO:0000256" key="1">
    <source>
        <dbReference type="ARBA" id="ARBA00022741"/>
    </source>
</evidence>
<dbReference type="PROSITE" id="PS00107">
    <property type="entry name" value="PROTEIN_KINASE_ATP"/>
    <property type="match status" value="1"/>
</dbReference>
<dbReference type="GO" id="GO:0004674">
    <property type="term" value="F:protein serine/threonine kinase activity"/>
    <property type="evidence" value="ECO:0007669"/>
    <property type="project" value="InterPro"/>
</dbReference>
<dbReference type="GO" id="GO:0010506">
    <property type="term" value="P:regulation of autophagy"/>
    <property type="evidence" value="ECO:0007669"/>
    <property type="project" value="InterPro"/>
</dbReference>
<dbReference type="Gene3D" id="1.10.510.10">
    <property type="entry name" value="Transferase(Phosphotransferase) domain 1"/>
    <property type="match status" value="1"/>
</dbReference>
<sequence length="764" mass="83955">MGSSSDAASSPSPPPLGTFIDNGALELVEVLGYGGYGVVYRAVDTYSLKPTSYAVKCLPHSQKRNTARQRQLHMREITLHKLASVHPNVVTLHRVIEDYQYTYIVMDYCPDGDLFAQILHHRRYLGNNALIKDVFLQLLDAVEYCHSLHIYHRDLKPENVLCFDGGLRLAITDFGLATTDEMSTEFRTGSVYHMSPECQGAYFTPTRTYSPLFNDIWSLGIILLNLITGRNPWKSAAPDDCTFQAYLRDPLHFLPTVLPISEEVNQLLVRTLEVDWRHRITLREMRAAVKEIDSFYSPDVLFEDSMARCPWEAGVNVDSESESSSSSSASAEEPEPQQQPHEDEGFTSTWSESESEMVFANRRTAQSSWADSLSYDAPRYDSYGRSMSPSPSSPLFTTTKLFDALDTPSNPSTYSVVSSSPSCPATPGLDERFSQQQVVQRPRLHINVNTDACRPVYCDNSVVMLSAQSSSMHTALESQIDGYALCSPYLSATIPGKTSLLFTSQDELNGANVDDEDVMDSASAYTYPTIDDPPPSAARPESPTLGLGLGSPSGSTTAVERFTYNWEQYTAPSSPTQDPPISALSFLTFSSTPAPSPQSERAWHTFAFTPQPQKAAPAASLFTFSFRASPTSPAPLPIRPPRSPASQGKVRTASFLNPIRLAFPGRSSSPLARASTLSPVQRKRERAATHTPPAPAPSFGTSWAFSQSTSSSPSPQPYLCLPPAAGDKAVAKLTSAQRASQRRKKLREARAWFSPSKLFSAVLP</sequence>
<keyword evidence="1 3" id="KW-0547">Nucleotide-binding</keyword>
<feature type="compositionally biased region" description="Low complexity" evidence="4">
    <location>
        <begin position="542"/>
        <end position="554"/>
    </location>
</feature>
<organism evidence="6 7">
    <name type="scientific">Rhodonia placenta</name>
    <dbReference type="NCBI Taxonomy" id="104341"/>
    <lineage>
        <taxon>Eukaryota</taxon>
        <taxon>Fungi</taxon>
        <taxon>Dikarya</taxon>
        <taxon>Basidiomycota</taxon>
        <taxon>Agaricomycotina</taxon>
        <taxon>Agaricomycetes</taxon>
        <taxon>Polyporales</taxon>
        <taxon>Adustoporiaceae</taxon>
        <taxon>Rhodonia</taxon>
    </lineage>
</organism>
<dbReference type="InterPro" id="IPR045269">
    <property type="entry name" value="Atg1-like"/>
</dbReference>
<feature type="domain" description="Protein kinase" evidence="5">
    <location>
        <begin position="25"/>
        <end position="296"/>
    </location>
</feature>
<dbReference type="GO" id="GO:0005737">
    <property type="term" value="C:cytoplasm"/>
    <property type="evidence" value="ECO:0007669"/>
    <property type="project" value="TreeGrafter"/>
</dbReference>
<dbReference type="InterPro" id="IPR008271">
    <property type="entry name" value="Ser/Thr_kinase_AS"/>
</dbReference>
<dbReference type="PROSITE" id="PS50011">
    <property type="entry name" value="PROTEIN_KINASE_DOM"/>
    <property type="match status" value="1"/>
</dbReference>
<dbReference type="InterPro" id="IPR011009">
    <property type="entry name" value="Kinase-like_dom_sf"/>
</dbReference>
<proteinExistence type="predicted"/>